<name>A0A1E5XSY9_9HYPH</name>
<evidence type="ECO:0000313" key="1">
    <source>
        <dbReference type="EMBL" id="OEO31727.1"/>
    </source>
</evidence>
<gene>
    <name evidence="1" type="ORF">VW23_001040</name>
</gene>
<sequence length="160" mass="18298">MADADRGPEGELRHRFIGLFDNDRAGRRALARACEFDRRLVPYQDVFLLQPVMPVALVQGVARLRADGIALNKGLEALDWEIEDLLSQRLLANFEQRFPDCVLDTHNVRGKYHREFTRQGKVELRKYALAHATVADVDDILRLVKALRSYFGLLHSDISI</sequence>
<dbReference type="Proteomes" id="UP000095463">
    <property type="component" value="Unassembled WGS sequence"/>
</dbReference>
<keyword evidence="2" id="KW-1185">Reference proteome</keyword>
<reference evidence="1 2" key="1">
    <citation type="journal article" date="2015" name="Genome Announc.">
        <title>Genome Assemblies of Three Soil-Associated Devosia species: D. insulae, D. limi, and D. soli.</title>
        <authorList>
            <person name="Hassan Y.I."/>
            <person name="Lepp D."/>
            <person name="Zhou T."/>
        </authorList>
    </citation>
    <scope>NUCLEOTIDE SEQUENCE [LARGE SCALE GENOMIC DNA]</scope>
    <source>
        <strain evidence="1 2">DS-56</strain>
    </source>
</reference>
<accession>A0A1E5XSY9</accession>
<comment type="caution">
    <text evidence="1">The sequence shown here is derived from an EMBL/GenBank/DDBJ whole genome shotgun (WGS) entry which is preliminary data.</text>
</comment>
<evidence type="ECO:0000313" key="2">
    <source>
        <dbReference type="Proteomes" id="UP000095463"/>
    </source>
</evidence>
<evidence type="ECO:0008006" key="3">
    <source>
        <dbReference type="Google" id="ProtNLM"/>
    </source>
</evidence>
<protein>
    <recommendedName>
        <fullName evidence="3">Toprim domain-containing protein</fullName>
    </recommendedName>
</protein>
<dbReference type="EMBL" id="LAJE02000135">
    <property type="protein sequence ID" value="OEO31727.1"/>
    <property type="molecule type" value="Genomic_DNA"/>
</dbReference>
<dbReference type="AlphaFoldDB" id="A0A1E5XSY9"/>
<proteinExistence type="predicted"/>
<organism evidence="1 2">
    <name type="scientific">Devosia insulae DS-56</name>
    <dbReference type="NCBI Taxonomy" id="1116389"/>
    <lineage>
        <taxon>Bacteria</taxon>
        <taxon>Pseudomonadati</taxon>
        <taxon>Pseudomonadota</taxon>
        <taxon>Alphaproteobacteria</taxon>
        <taxon>Hyphomicrobiales</taxon>
        <taxon>Devosiaceae</taxon>
        <taxon>Devosia</taxon>
    </lineage>
</organism>